<proteinExistence type="predicted"/>
<dbReference type="Gene3D" id="3.40.50.150">
    <property type="entry name" value="Vaccinia Virus protein VP39"/>
    <property type="match status" value="1"/>
</dbReference>
<evidence type="ECO:0000256" key="1">
    <source>
        <dbReference type="SAM" id="MobiDB-lite"/>
    </source>
</evidence>
<dbReference type="eggNOG" id="KOG2793">
    <property type="taxonomic scope" value="Eukaryota"/>
</dbReference>
<dbReference type="PANTHER" id="PTHR14614">
    <property type="entry name" value="HEPATOCELLULAR CARCINOMA-ASSOCIATED ANTIGEN"/>
    <property type="match status" value="1"/>
</dbReference>
<dbReference type="InterPro" id="IPR029063">
    <property type="entry name" value="SAM-dependent_MTases_sf"/>
</dbReference>
<protein>
    <submittedName>
        <fullName evidence="2">Tumor-related protein-like protein</fullName>
    </submittedName>
</protein>
<dbReference type="Pfam" id="PF10294">
    <property type="entry name" value="Methyltransf_16"/>
    <property type="match status" value="1"/>
</dbReference>
<feature type="region of interest" description="Disordered" evidence="1">
    <location>
        <begin position="1"/>
        <end position="23"/>
    </location>
</feature>
<organism evidence="2">
    <name type="scientific">Ostreococcus tauri</name>
    <name type="common">Marine green alga</name>
    <dbReference type="NCBI Taxonomy" id="70448"/>
    <lineage>
        <taxon>Eukaryota</taxon>
        <taxon>Viridiplantae</taxon>
        <taxon>Chlorophyta</taxon>
        <taxon>Mamiellophyceae</taxon>
        <taxon>Mamiellales</taxon>
        <taxon>Bathycoccaceae</taxon>
        <taxon>Ostreococcus</taxon>
    </lineage>
</organism>
<reference evidence="2" key="1">
    <citation type="submission" date="2017-04" db="EMBL/GenBank/DDBJ databases">
        <title>Population genomics of picophytoplankton unveils novel chromosome hypervariability.</title>
        <authorList>
            <consortium name="DOE Joint Genome Institute"/>
            <person name="Blanc-Mathieu R."/>
            <person name="Krasovec M."/>
            <person name="Hebrard M."/>
            <person name="Yau S."/>
            <person name="Desgranges E."/>
            <person name="Martin J."/>
            <person name="Schackwitz W."/>
            <person name="Kuo A."/>
            <person name="Salin G."/>
            <person name="Donnadieu C."/>
            <person name="Desdevises Y."/>
            <person name="Sanchez-Ferandin S."/>
            <person name="Moreau H."/>
            <person name="Rivals E."/>
            <person name="Grigoriev I.V."/>
            <person name="Grimsley N."/>
            <person name="Eyre-Walker A."/>
            <person name="Piganeau G."/>
        </authorList>
    </citation>
    <scope>NUCLEOTIDE SEQUENCE [LARGE SCALE GENOMIC DNA]</scope>
    <source>
        <strain evidence="2">RCC 1115</strain>
    </source>
</reference>
<dbReference type="PANTHER" id="PTHR14614:SF109">
    <property type="entry name" value="RIBOSOMAL LYSINE N-METHYLTRANSFERASE 5"/>
    <property type="match status" value="1"/>
</dbReference>
<accession>A0A1Y5ID16</accession>
<dbReference type="EMBL" id="KZ155795">
    <property type="protein sequence ID" value="OUS44875.1"/>
    <property type="molecule type" value="Genomic_DNA"/>
</dbReference>
<dbReference type="Proteomes" id="UP000195557">
    <property type="component" value="Unassembled WGS sequence"/>
</dbReference>
<name>A0A1Y5ID16_OSTTA</name>
<dbReference type="AlphaFoldDB" id="A0A1Y5ID16"/>
<gene>
    <name evidence="2" type="ORF">BE221DRAFT_193474</name>
</gene>
<dbReference type="SUPFAM" id="SSF53335">
    <property type="entry name" value="S-adenosyl-L-methionine-dependent methyltransferases"/>
    <property type="match status" value="1"/>
</dbReference>
<sequence>MGKRASAPTRDATPPTTTKKPLGVKDLSKFKGRRFGVDESKCTMFIRQWRWKREMKSDRERFEEAYEYPSNAMTTQISLKQRKYSTKTSVHGFASTVWDSSIVLAKYVERTLGGASSSSVKTALELGSGCGLVSCVLSRICQIPTVVATDLEHNLDLLRENLERNAPSASCAALEWGKDAAFGNVKFDLVVASDVVYVEEAMPALVETLKRFCTPKHTRVVFAYGRNRQALETFLKLSRDAGFSSPRSISKTTECDELWTCTDVDLIELELER</sequence>
<dbReference type="InterPro" id="IPR019410">
    <property type="entry name" value="Methyltransf_16"/>
</dbReference>
<evidence type="ECO:0000313" key="2">
    <source>
        <dbReference type="EMBL" id="OUS44875.1"/>
    </source>
</evidence>